<sequence length="48" mass="5405">MMFSTTPGCVIEAFAPPNQGVTSLTQKYSLFFCQLSIPSSPLIRYRYL</sequence>
<dbReference type="AlphaFoldDB" id="A0A0K2TX15"/>
<name>A0A0K2TX15_LEPSM</name>
<proteinExistence type="predicted"/>
<protein>
    <submittedName>
        <fullName evidence="1">Uncharacterized protein</fullName>
    </submittedName>
</protein>
<reference evidence="1" key="1">
    <citation type="submission" date="2014-05" db="EMBL/GenBank/DDBJ databases">
        <authorList>
            <person name="Chronopoulou M."/>
        </authorList>
    </citation>
    <scope>NUCLEOTIDE SEQUENCE</scope>
    <source>
        <tissue evidence="1">Whole organism</tissue>
    </source>
</reference>
<accession>A0A0K2TX15</accession>
<evidence type="ECO:0000313" key="1">
    <source>
        <dbReference type="EMBL" id="CDW29916.1"/>
    </source>
</evidence>
<dbReference type="EMBL" id="HACA01012555">
    <property type="protein sequence ID" value="CDW29916.1"/>
    <property type="molecule type" value="Transcribed_RNA"/>
</dbReference>
<organism evidence="1">
    <name type="scientific">Lepeophtheirus salmonis</name>
    <name type="common">Salmon louse</name>
    <name type="synonym">Caligus salmonis</name>
    <dbReference type="NCBI Taxonomy" id="72036"/>
    <lineage>
        <taxon>Eukaryota</taxon>
        <taxon>Metazoa</taxon>
        <taxon>Ecdysozoa</taxon>
        <taxon>Arthropoda</taxon>
        <taxon>Crustacea</taxon>
        <taxon>Multicrustacea</taxon>
        <taxon>Hexanauplia</taxon>
        <taxon>Copepoda</taxon>
        <taxon>Siphonostomatoida</taxon>
        <taxon>Caligidae</taxon>
        <taxon>Lepeophtheirus</taxon>
    </lineage>
</organism>